<keyword evidence="5" id="KW-1185">Reference proteome</keyword>
<protein>
    <submittedName>
        <fullName evidence="4">PQQ-binding-like beta-propeller repeat protein</fullName>
    </submittedName>
</protein>
<name>A0ABW5VRB0_9MICO</name>
<keyword evidence="2" id="KW-0472">Membrane</keyword>
<gene>
    <name evidence="4" type="ORF">ACFS27_11575</name>
</gene>
<evidence type="ECO:0000313" key="5">
    <source>
        <dbReference type="Proteomes" id="UP001597479"/>
    </source>
</evidence>
<keyword evidence="2" id="KW-1133">Transmembrane helix</keyword>
<feature type="region of interest" description="Disordered" evidence="1">
    <location>
        <begin position="21"/>
        <end position="41"/>
    </location>
</feature>
<organism evidence="4 5">
    <name type="scientific">Promicromonospora vindobonensis</name>
    <dbReference type="NCBI Taxonomy" id="195748"/>
    <lineage>
        <taxon>Bacteria</taxon>
        <taxon>Bacillati</taxon>
        <taxon>Actinomycetota</taxon>
        <taxon>Actinomycetes</taxon>
        <taxon>Micrococcales</taxon>
        <taxon>Promicromonosporaceae</taxon>
        <taxon>Promicromonospora</taxon>
    </lineage>
</organism>
<dbReference type="InterPro" id="IPR015943">
    <property type="entry name" value="WD40/YVTN_repeat-like_dom_sf"/>
</dbReference>
<dbReference type="RefSeq" id="WP_377183038.1">
    <property type="nucleotide sequence ID" value="NZ_JBHUOG010000001.1"/>
</dbReference>
<dbReference type="Proteomes" id="UP001597479">
    <property type="component" value="Unassembled WGS sequence"/>
</dbReference>
<accession>A0ABW5VRB0</accession>
<feature type="compositionally biased region" description="Low complexity" evidence="1">
    <location>
        <begin position="21"/>
        <end position="33"/>
    </location>
</feature>
<reference evidence="5" key="1">
    <citation type="journal article" date="2019" name="Int. J. Syst. Evol. Microbiol.">
        <title>The Global Catalogue of Microorganisms (GCM) 10K type strain sequencing project: providing services to taxonomists for standard genome sequencing and annotation.</title>
        <authorList>
            <consortium name="The Broad Institute Genomics Platform"/>
            <consortium name="The Broad Institute Genome Sequencing Center for Infectious Disease"/>
            <person name="Wu L."/>
            <person name="Ma J."/>
        </authorList>
    </citation>
    <scope>NUCLEOTIDE SEQUENCE [LARGE SCALE GENOMIC DNA]</scope>
    <source>
        <strain evidence="5">CCM 7044</strain>
    </source>
</reference>
<evidence type="ECO:0000256" key="2">
    <source>
        <dbReference type="SAM" id="Phobius"/>
    </source>
</evidence>
<dbReference type="InterPro" id="IPR002372">
    <property type="entry name" value="PQQ_rpt_dom"/>
</dbReference>
<dbReference type="PANTHER" id="PTHR34512">
    <property type="entry name" value="CELL SURFACE PROTEIN"/>
    <property type="match status" value="1"/>
</dbReference>
<dbReference type="Gene3D" id="2.130.10.10">
    <property type="entry name" value="YVTN repeat-like/Quinoprotein amine dehydrogenase"/>
    <property type="match status" value="1"/>
</dbReference>
<evidence type="ECO:0000256" key="1">
    <source>
        <dbReference type="SAM" id="MobiDB-lite"/>
    </source>
</evidence>
<feature type="transmembrane region" description="Helical" evidence="2">
    <location>
        <begin position="52"/>
        <end position="72"/>
    </location>
</feature>
<feature type="domain" description="Pyrrolo-quinoline quinone repeat" evidence="3">
    <location>
        <begin position="390"/>
        <end position="520"/>
    </location>
</feature>
<dbReference type="SUPFAM" id="SSF50998">
    <property type="entry name" value="Quinoprotein alcohol dehydrogenase-like"/>
    <property type="match status" value="1"/>
</dbReference>
<evidence type="ECO:0000259" key="3">
    <source>
        <dbReference type="Pfam" id="PF13360"/>
    </source>
</evidence>
<evidence type="ECO:0000313" key="4">
    <source>
        <dbReference type="EMBL" id="MFD2794187.1"/>
    </source>
</evidence>
<sequence>MSRPDEQKSVVFDLVEGGGQDAAAEAADGPADDVGTGTGRRSWLPNVSRRTWLVAAAAVVAALVAVTAVDLVQDHQRAELMRASSVGVASLAEPPTETWTVPYDVPVGQGQDVSLGQQVVTMDGLVVVPPADAQDFWIDASTGMANQRPAGFEDVVAIDPGSGEVAWRVPVDERPACGPSGFDASASTDTLVCVHGPDDAREVLAIAPDGTARARPADLAAGEQVFAGPDGMVVRTVRTGEPVGTVECDSLGQCLPESLTEARDLLVTAEDAGTGRERWTSTVEFDQINTNNCQAVPEDGDWSTTASAVDPDLVTVRAGAETVVVDGCGVSATFSPIGVRLDLVGAVPPPVWVDELGSGRYALDRNGMATVVVNAAGEVLRTLDGSLRTESTSPDAPDDIVFVTRQSGTGFEAVREDGAVAWAETYAQGVLLVGREVVVVDRGIRLVGLDRETGAELWTSSTEDLVAMARLRTLTDGETVATHYLPNEGAGPGLLIALDLSTGERLWDVPMTGSAVAVDGHLVEFTRDGLRGLG</sequence>
<dbReference type="PANTHER" id="PTHR34512:SF30">
    <property type="entry name" value="OUTER MEMBRANE PROTEIN ASSEMBLY FACTOR BAMB"/>
    <property type="match status" value="1"/>
</dbReference>
<proteinExistence type="predicted"/>
<dbReference type="EMBL" id="JBHUOG010000001">
    <property type="protein sequence ID" value="MFD2794187.1"/>
    <property type="molecule type" value="Genomic_DNA"/>
</dbReference>
<dbReference type="Pfam" id="PF13360">
    <property type="entry name" value="PQQ_2"/>
    <property type="match status" value="1"/>
</dbReference>
<keyword evidence="2" id="KW-0812">Transmembrane</keyword>
<dbReference type="InterPro" id="IPR011047">
    <property type="entry name" value="Quinoprotein_ADH-like_sf"/>
</dbReference>
<comment type="caution">
    <text evidence="4">The sequence shown here is derived from an EMBL/GenBank/DDBJ whole genome shotgun (WGS) entry which is preliminary data.</text>
</comment>